<dbReference type="EMBL" id="ML145169">
    <property type="protein sequence ID" value="TBU55422.1"/>
    <property type="molecule type" value="Genomic_DNA"/>
</dbReference>
<keyword evidence="2" id="KW-1185">Reference proteome</keyword>
<sequence length="87" mass="9430">MTPSHSQPPSLSSSIYDSVVPSLGLLCCGSTQEIFIHRPVSGFSRSTFKAHLGFLVEQILQADPMFKAFENAQTQISSSSNGLEQVK</sequence>
<evidence type="ECO:0000313" key="2">
    <source>
        <dbReference type="Proteomes" id="UP000292082"/>
    </source>
</evidence>
<reference evidence="1 2" key="1">
    <citation type="submission" date="2019-01" db="EMBL/GenBank/DDBJ databases">
        <title>Draft genome sequences of three monokaryotic isolates of the white-rot basidiomycete fungus Dichomitus squalens.</title>
        <authorList>
            <consortium name="DOE Joint Genome Institute"/>
            <person name="Lopez S.C."/>
            <person name="Andreopoulos B."/>
            <person name="Pangilinan J."/>
            <person name="Lipzen A."/>
            <person name="Riley R."/>
            <person name="Ahrendt S."/>
            <person name="Ng V."/>
            <person name="Barry K."/>
            <person name="Daum C."/>
            <person name="Grigoriev I.V."/>
            <person name="Hilden K.S."/>
            <person name="Makela M.R."/>
            <person name="de Vries R.P."/>
        </authorList>
    </citation>
    <scope>NUCLEOTIDE SEQUENCE [LARGE SCALE GENOMIC DNA]</scope>
    <source>
        <strain evidence="1 2">CBS 464.89</strain>
    </source>
</reference>
<evidence type="ECO:0000313" key="1">
    <source>
        <dbReference type="EMBL" id="TBU55422.1"/>
    </source>
</evidence>
<dbReference type="AlphaFoldDB" id="A0A4Q9PMG0"/>
<name>A0A4Q9PMG0_9APHY</name>
<protein>
    <submittedName>
        <fullName evidence="1">Uncharacterized protein</fullName>
    </submittedName>
</protein>
<proteinExistence type="predicted"/>
<organism evidence="1 2">
    <name type="scientific">Dichomitus squalens</name>
    <dbReference type="NCBI Taxonomy" id="114155"/>
    <lineage>
        <taxon>Eukaryota</taxon>
        <taxon>Fungi</taxon>
        <taxon>Dikarya</taxon>
        <taxon>Basidiomycota</taxon>
        <taxon>Agaricomycotina</taxon>
        <taxon>Agaricomycetes</taxon>
        <taxon>Polyporales</taxon>
        <taxon>Polyporaceae</taxon>
        <taxon>Dichomitus</taxon>
    </lineage>
</organism>
<gene>
    <name evidence="1" type="ORF">BD310DRAFT_933821</name>
</gene>
<accession>A0A4Q9PMG0</accession>
<dbReference type="Proteomes" id="UP000292082">
    <property type="component" value="Unassembled WGS sequence"/>
</dbReference>